<dbReference type="AlphaFoldDB" id="A0A399MBF2"/>
<evidence type="ECO:0000259" key="1">
    <source>
        <dbReference type="SMART" id="SM00382"/>
    </source>
</evidence>
<dbReference type="GO" id="GO:0016887">
    <property type="term" value="F:ATP hydrolysis activity"/>
    <property type="evidence" value="ECO:0007669"/>
    <property type="project" value="InterPro"/>
</dbReference>
<dbReference type="PANTHER" id="PTHR43581:SF2">
    <property type="entry name" value="EXCINUCLEASE ATPASE SUBUNIT"/>
    <property type="match status" value="1"/>
</dbReference>
<sequence length="418" mass="47951">MIEHYIERIYAKNYRQFSTLDVRFNRGFNFITGPNGSGKTSILACIAHCLHYNTFNYSRFKNDAEFWTDLTLPSGKFRVGLGVGSIQPTVYRDQKLSTFIKPPIETGRISLTTHELNNNSFDTKEYCPLFIGSNRSIKYTKISGMQREVPRDESSGKYTSSSISALYGEKQASIKQWFINRYFIIDKDWAHIERENWNHLISSLPHLGPLNSELMYVRTGRDLEPVFSIYGEECYLEELSSGFQAVLYIVASIFEWIESTKAEDRRLVSEAVGTVMVDELDVHLHPEWQLTLRNGLRKIFPNLQFIVTTHSPHLLASAESGEIIILPREHGQKEYIVEPTKQKFSGWNTDQILTDVMDVRSLANKEYEQAVHRAFSAIEINSTVGLQREIQILENISHPNDSIVTILTTRLAALLVKQ</sequence>
<dbReference type="Proteomes" id="UP000265875">
    <property type="component" value="Unassembled WGS sequence"/>
</dbReference>
<dbReference type="Pfam" id="PF13304">
    <property type="entry name" value="AAA_21"/>
    <property type="match status" value="1"/>
</dbReference>
<proteinExistence type="predicted"/>
<protein>
    <recommendedName>
        <fullName evidence="1">AAA+ ATPase domain-containing protein</fullName>
    </recommendedName>
</protein>
<dbReference type="Gene3D" id="3.40.50.300">
    <property type="entry name" value="P-loop containing nucleotide triphosphate hydrolases"/>
    <property type="match status" value="1"/>
</dbReference>
<dbReference type="InterPro" id="IPR051396">
    <property type="entry name" value="Bact_Antivir_Def_Nuclease"/>
</dbReference>
<dbReference type="GO" id="GO:0005524">
    <property type="term" value="F:ATP binding"/>
    <property type="evidence" value="ECO:0007669"/>
    <property type="project" value="InterPro"/>
</dbReference>
<evidence type="ECO:0000313" key="2">
    <source>
        <dbReference type="EMBL" id="RII79143.1"/>
    </source>
</evidence>
<accession>A0A399MBF2</accession>
<dbReference type="PANTHER" id="PTHR43581">
    <property type="entry name" value="ATP/GTP PHOSPHATASE"/>
    <property type="match status" value="1"/>
</dbReference>
<dbReference type="InterPro" id="IPR003959">
    <property type="entry name" value="ATPase_AAA_core"/>
</dbReference>
<evidence type="ECO:0000313" key="3">
    <source>
        <dbReference type="Proteomes" id="UP000265875"/>
    </source>
</evidence>
<dbReference type="SUPFAM" id="SSF52540">
    <property type="entry name" value="P-loop containing nucleoside triphosphate hydrolases"/>
    <property type="match status" value="1"/>
</dbReference>
<dbReference type="EMBL" id="QWLL01000012">
    <property type="protein sequence ID" value="RII79143.1"/>
    <property type="molecule type" value="Genomic_DNA"/>
</dbReference>
<comment type="caution">
    <text evidence="2">The sequence shown here is derived from an EMBL/GenBank/DDBJ whole genome shotgun (WGS) entry which is preliminary data.</text>
</comment>
<gene>
    <name evidence="2" type="ORF">D0894_06030</name>
</gene>
<name>A0A399MBF2_9PSED</name>
<reference evidence="2 3" key="1">
    <citation type="submission" date="2018-08" db="EMBL/GenBank/DDBJ databases">
        <title>Draft genome sequence of the cyanotroph, Pseudomonas monteilii BCN3.</title>
        <authorList>
            <person name="Jones L.B."/>
            <person name="Kunz D.A."/>
        </authorList>
    </citation>
    <scope>NUCLEOTIDE SEQUENCE [LARGE SCALE GENOMIC DNA]</scope>
    <source>
        <strain evidence="2 3">BCN3</strain>
    </source>
</reference>
<dbReference type="SMART" id="SM00382">
    <property type="entry name" value="AAA"/>
    <property type="match status" value="1"/>
</dbReference>
<dbReference type="RefSeq" id="WP_119369098.1">
    <property type="nucleotide sequence ID" value="NZ_QWLL01000012.1"/>
</dbReference>
<dbReference type="InterPro" id="IPR027417">
    <property type="entry name" value="P-loop_NTPase"/>
</dbReference>
<feature type="domain" description="AAA+ ATPase" evidence="1">
    <location>
        <begin position="25"/>
        <end position="330"/>
    </location>
</feature>
<dbReference type="InterPro" id="IPR003593">
    <property type="entry name" value="AAA+_ATPase"/>
</dbReference>
<organism evidence="2 3">
    <name type="scientific">Pseudomonas monteilii</name>
    <dbReference type="NCBI Taxonomy" id="76759"/>
    <lineage>
        <taxon>Bacteria</taxon>
        <taxon>Pseudomonadati</taxon>
        <taxon>Pseudomonadota</taxon>
        <taxon>Gammaproteobacteria</taxon>
        <taxon>Pseudomonadales</taxon>
        <taxon>Pseudomonadaceae</taxon>
        <taxon>Pseudomonas</taxon>
    </lineage>
</organism>